<dbReference type="InterPro" id="IPR036291">
    <property type="entry name" value="NAD(P)-bd_dom_sf"/>
</dbReference>
<dbReference type="AlphaFoldDB" id="A0A3B1BME8"/>
<organism evidence="1">
    <name type="scientific">hydrothermal vent metagenome</name>
    <dbReference type="NCBI Taxonomy" id="652676"/>
    <lineage>
        <taxon>unclassified sequences</taxon>
        <taxon>metagenomes</taxon>
        <taxon>ecological metagenomes</taxon>
    </lineage>
</organism>
<protein>
    <recommendedName>
        <fullName evidence="2">Short-chain dehydrogenase</fullName>
    </recommendedName>
</protein>
<reference evidence="1" key="1">
    <citation type="submission" date="2018-06" db="EMBL/GenBank/DDBJ databases">
        <authorList>
            <person name="Zhirakovskaya E."/>
        </authorList>
    </citation>
    <scope>NUCLEOTIDE SEQUENCE</scope>
</reference>
<sequence>MDIKNKTILVLGGWGLVGNAITRKLVSENPKKIIVTSLRRSEAEEHVANLKTDYPDLPGDLFVPWWGNIFVRYDFKDINRLDLLESKESRQILISDTMDEMNKEILHESSIYKLLDEHKPDIIIDSINAATGIAYQDVYTTYRTIKKTMQNNPSVEELIEQTEKLFSTLYVPQLIRHIQLLYASMEEFNTQVYLKIGTSGTGGMGLNIPYTHSEEKPSRVLLSKSAVAGAHTLLLFLMGRTPEGPITKEIKPTAAIAWKKIEYGEITKAGKPINLIDLPVESAVKLEEKFKLQLDELFPTTGETLKSIFIDTGENGTFSRGEFETITSQGQMEYVTPEEIAQSVIYELKGGNTGHDIINALDNATMEPTYRAGFLQHSAVEKLIELENQHNKESVAFELLGPPRLSKLLHEINLLRHVAFTMKAIVTESAAELSEKMFNLLKENNDLRSEIISIGIPILYPDGKSLLRGNLMKIPPYRGEDELEITQDKIDLWAKDGWVDLREENIVLWQKRLKELIEEAETIPVNDTSSLHVRNKRYWNNFEEIDIGKVVSWIFIHEERGLRMKA</sequence>
<dbReference type="Gene3D" id="3.40.50.720">
    <property type="entry name" value="NAD(P)-binding Rossmann-like Domain"/>
    <property type="match status" value="1"/>
</dbReference>
<name>A0A3B1BME8_9ZZZZ</name>
<accession>A0A3B1BME8</accession>
<dbReference type="SUPFAM" id="SSF51735">
    <property type="entry name" value="NAD(P)-binding Rossmann-fold domains"/>
    <property type="match status" value="1"/>
</dbReference>
<evidence type="ECO:0000313" key="1">
    <source>
        <dbReference type="EMBL" id="VAX17202.1"/>
    </source>
</evidence>
<dbReference type="EMBL" id="UOGD01000071">
    <property type="protein sequence ID" value="VAX17202.1"/>
    <property type="molecule type" value="Genomic_DNA"/>
</dbReference>
<evidence type="ECO:0008006" key="2">
    <source>
        <dbReference type="Google" id="ProtNLM"/>
    </source>
</evidence>
<proteinExistence type="predicted"/>
<gene>
    <name evidence="1" type="ORF">MNBD_IGNAVI01-147</name>
</gene>